<evidence type="ECO:0008006" key="3">
    <source>
        <dbReference type="Google" id="ProtNLM"/>
    </source>
</evidence>
<comment type="caution">
    <text evidence="2">The sequence shown here is derived from an EMBL/GenBank/DDBJ whole genome shotgun (WGS) entry which is preliminary data.</text>
</comment>
<sequence length="51" mass="5726">MNIQKILALVKVQLKKLYREPASLFLMILFPIMLTVFFGIGFVTVDSAIPG</sequence>
<protein>
    <recommendedName>
        <fullName evidence="3">ABC-2 type transporter domain-containing protein</fullName>
    </recommendedName>
</protein>
<feature type="non-terminal residue" evidence="2">
    <location>
        <position position="51"/>
    </location>
</feature>
<feature type="transmembrane region" description="Helical" evidence="1">
    <location>
        <begin position="21"/>
        <end position="45"/>
    </location>
</feature>
<accession>A0A0F9RAY2</accession>
<proteinExistence type="predicted"/>
<organism evidence="2">
    <name type="scientific">marine sediment metagenome</name>
    <dbReference type="NCBI Taxonomy" id="412755"/>
    <lineage>
        <taxon>unclassified sequences</taxon>
        <taxon>metagenomes</taxon>
        <taxon>ecological metagenomes</taxon>
    </lineage>
</organism>
<evidence type="ECO:0000313" key="2">
    <source>
        <dbReference type="EMBL" id="KKN22331.1"/>
    </source>
</evidence>
<reference evidence="2" key="1">
    <citation type="journal article" date="2015" name="Nature">
        <title>Complex archaea that bridge the gap between prokaryotes and eukaryotes.</title>
        <authorList>
            <person name="Spang A."/>
            <person name="Saw J.H."/>
            <person name="Jorgensen S.L."/>
            <person name="Zaremba-Niedzwiedzka K."/>
            <person name="Martijn J."/>
            <person name="Lind A.E."/>
            <person name="van Eijk R."/>
            <person name="Schleper C."/>
            <person name="Guy L."/>
            <person name="Ettema T.J."/>
        </authorList>
    </citation>
    <scope>NUCLEOTIDE SEQUENCE</scope>
</reference>
<keyword evidence="1" id="KW-0472">Membrane</keyword>
<name>A0A0F9RAY2_9ZZZZ</name>
<keyword evidence="1" id="KW-1133">Transmembrane helix</keyword>
<gene>
    <name evidence="2" type="ORF">LCGC14_0916320</name>
</gene>
<evidence type="ECO:0000256" key="1">
    <source>
        <dbReference type="SAM" id="Phobius"/>
    </source>
</evidence>
<dbReference type="EMBL" id="LAZR01003071">
    <property type="protein sequence ID" value="KKN22331.1"/>
    <property type="molecule type" value="Genomic_DNA"/>
</dbReference>
<keyword evidence="1" id="KW-0812">Transmembrane</keyword>
<dbReference type="AlphaFoldDB" id="A0A0F9RAY2"/>